<evidence type="ECO:0000313" key="10">
    <source>
        <dbReference type="EMBL" id="QGG81290.1"/>
    </source>
</evidence>
<feature type="active site" evidence="5 6">
    <location>
        <position position="174"/>
    </location>
</feature>
<evidence type="ECO:0000259" key="8">
    <source>
        <dbReference type="PROSITE" id="PS50110"/>
    </source>
</evidence>
<dbReference type="HAMAP" id="MF_00099">
    <property type="entry name" value="CheB_chemtxs"/>
    <property type="match status" value="1"/>
</dbReference>
<comment type="catalytic activity">
    <reaction evidence="5">
        <text>L-glutaminyl-[protein] + H2O = L-glutamyl-[protein] + NH4(+)</text>
        <dbReference type="Rhea" id="RHEA:16441"/>
        <dbReference type="Rhea" id="RHEA-COMP:10207"/>
        <dbReference type="Rhea" id="RHEA-COMP:10208"/>
        <dbReference type="ChEBI" id="CHEBI:15377"/>
        <dbReference type="ChEBI" id="CHEBI:28938"/>
        <dbReference type="ChEBI" id="CHEBI:29973"/>
        <dbReference type="ChEBI" id="CHEBI:30011"/>
        <dbReference type="EC" id="3.5.1.44"/>
    </reaction>
</comment>
<dbReference type="Pfam" id="PF01339">
    <property type="entry name" value="CheB_methylest"/>
    <property type="match status" value="1"/>
</dbReference>
<evidence type="ECO:0000256" key="4">
    <source>
        <dbReference type="ARBA" id="ARBA00048267"/>
    </source>
</evidence>
<evidence type="ECO:0000256" key="2">
    <source>
        <dbReference type="ARBA" id="ARBA00022500"/>
    </source>
</evidence>
<evidence type="ECO:0000313" key="11">
    <source>
        <dbReference type="Proteomes" id="UP000388235"/>
    </source>
</evidence>
<comment type="catalytic activity">
    <reaction evidence="4 5">
        <text>[protein]-L-glutamate 5-O-methyl ester + H2O = L-glutamyl-[protein] + methanol + H(+)</text>
        <dbReference type="Rhea" id="RHEA:23236"/>
        <dbReference type="Rhea" id="RHEA-COMP:10208"/>
        <dbReference type="Rhea" id="RHEA-COMP:10311"/>
        <dbReference type="ChEBI" id="CHEBI:15377"/>
        <dbReference type="ChEBI" id="CHEBI:15378"/>
        <dbReference type="ChEBI" id="CHEBI:17790"/>
        <dbReference type="ChEBI" id="CHEBI:29973"/>
        <dbReference type="ChEBI" id="CHEBI:82795"/>
        <dbReference type="EC" id="3.1.1.61"/>
    </reaction>
</comment>
<dbReference type="SUPFAM" id="SSF52738">
    <property type="entry name" value="Methylesterase CheB, C-terminal domain"/>
    <property type="match status" value="1"/>
</dbReference>
<dbReference type="PANTHER" id="PTHR42872:SF6">
    <property type="entry name" value="PROTEIN-GLUTAMATE METHYLESTERASE_PROTEIN-GLUTAMINE GLUTAMINASE"/>
    <property type="match status" value="1"/>
</dbReference>
<dbReference type="KEGG" id="llp:GH975_06515"/>
<dbReference type="Gene3D" id="3.40.50.2300">
    <property type="match status" value="1"/>
</dbReference>
<comment type="domain">
    <text evidence="5">Contains a C-terminal catalytic domain, and an N-terminal region which modulates catalytic activity.</text>
</comment>
<reference evidence="10 11" key="1">
    <citation type="submission" date="2019-11" db="EMBL/GenBank/DDBJ databases">
        <authorList>
            <person name="Khan S.A."/>
            <person name="Jeon C.O."/>
            <person name="Chun B.H."/>
        </authorList>
    </citation>
    <scope>NUCLEOTIDE SEQUENCE [LARGE SCALE GENOMIC DNA]</scope>
    <source>
        <strain evidence="10 11">IMCC 1097</strain>
    </source>
</reference>
<proteinExistence type="inferred from homology"/>
<comment type="similarity">
    <text evidence="5">Belongs to the CheB family.</text>
</comment>
<gene>
    <name evidence="5 10" type="primary">cheB</name>
    <name evidence="10" type="ORF">GH975_06515</name>
</gene>
<dbReference type="OrthoDB" id="9793421at2"/>
<dbReference type="GO" id="GO:0005737">
    <property type="term" value="C:cytoplasm"/>
    <property type="evidence" value="ECO:0007669"/>
    <property type="project" value="UniProtKB-SubCell"/>
</dbReference>
<dbReference type="GO" id="GO:0050568">
    <property type="term" value="F:protein-glutamine glutaminase activity"/>
    <property type="evidence" value="ECO:0007669"/>
    <property type="project" value="UniProtKB-UniRule"/>
</dbReference>
<comment type="function">
    <text evidence="5">Involved in chemotaxis. Part of a chemotaxis signal transduction system that modulates chemotaxis in response to various stimuli. Catalyzes the demethylation of specific methylglutamate residues introduced into the chemoreceptors (methyl-accepting chemotaxis proteins or MCP) by CheR. Also mediates the irreversible deamidation of specific glutamine residues to glutamic acid.</text>
</comment>
<dbReference type="GO" id="GO:0006935">
    <property type="term" value="P:chemotaxis"/>
    <property type="evidence" value="ECO:0007669"/>
    <property type="project" value="UniProtKB-UniRule"/>
</dbReference>
<dbReference type="GO" id="GO:0008984">
    <property type="term" value="F:protein-glutamate methylesterase activity"/>
    <property type="evidence" value="ECO:0007669"/>
    <property type="project" value="UniProtKB-UniRule"/>
</dbReference>
<keyword evidence="11" id="KW-1185">Reference proteome</keyword>
<feature type="active site" evidence="5 6">
    <location>
        <position position="270"/>
    </location>
</feature>
<dbReference type="SUPFAM" id="SSF52172">
    <property type="entry name" value="CheY-like"/>
    <property type="match status" value="1"/>
</dbReference>
<evidence type="ECO:0000259" key="9">
    <source>
        <dbReference type="PROSITE" id="PS50122"/>
    </source>
</evidence>
<evidence type="ECO:0000256" key="5">
    <source>
        <dbReference type="HAMAP-Rule" id="MF_00099"/>
    </source>
</evidence>
<feature type="domain" description="CheB-type methylesterase" evidence="9">
    <location>
        <begin position="136"/>
        <end position="328"/>
    </location>
</feature>
<keyword evidence="2 5" id="KW-0145">Chemotaxis</keyword>
<sequence length="328" mass="35029">MVTAILEQDPEIEVVGLAADPLEARTLIKRLNPDVVTLDVEMPKMDGITFLKNLMRLRPMPVVMISTLTQKGAPTTLEALEVGAVDYVAKPSNQSPGQIEAYGEEIISKVKAAASARVSIARADTPTPRVALESQRWDTRRLIAIGASTGGTEAIRNLLQGISADCPPIVISQHIPLEFSESFANRLDRQCPMKVYHAEDGMPIKPGCAYVAPGSHHLLISGRGDALTCKLSDSEPVNRHRPSVDVMFDSVAEKVGDRAIGVLLTGMGADGARGLLKLKENGSMTYAQDRDSSVVWGMPGAAVSLGATDGVFPLDHMADVLVKAASKK</sequence>
<organism evidence="10 11">
    <name type="scientific">Litorivicinus lipolyticus</name>
    <dbReference type="NCBI Taxonomy" id="418701"/>
    <lineage>
        <taxon>Bacteria</taxon>
        <taxon>Pseudomonadati</taxon>
        <taxon>Pseudomonadota</taxon>
        <taxon>Gammaproteobacteria</taxon>
        <taxon>Oceanospirillales</taxon>
        <taxon>Litorivicinaceae</taxon>
        <taxon>Litorivicinus</taxon>
    </lineage>
</organism>
<dbReference type="AlphaFoldDB" id="A0A5Q2QHH0"/>
<dbReference type="NCBIfam" id="NF001965">
    <property type="entry name" value="PRK00742.1"/>
    <property type="match status" value="1"/>
</dbReference>
<dbReference type="EC" id="3.5.1.44" evidence="5"/>
<dbReference type="GO" id="GO:0008168">
    <property type="term" value="F:methyltransferase activity"/>
    <property type="evidence" value="ECO:0007669"/>
    <property type="project" value="UniProtKB-KW"/>
</dbReference>
<evidence type="ECO:0000256" key="6">
    <source>
        <dbReference type="PROSITE-ProRule" id="PRU00050"/>
    </source>
</evidence>
<keyword evidence="10" id="KW-0808">Transferase</keyword>
<dbReference type="InterPro" id="IPR035909">
    <property type="entry name" value="CheB_C"/>
</dbReference>
<feature type="domain" description="Response regulatory" evidence="8">
    <location>
        <begin position="1"/>
        <end position="105"/>
    </location>
</feature>
<dbReference type="PROSITE" id="PS50110">
    <property type="entry name" value="RESPONSE_REGULATORY"/>
    <property type="match status" value="1"/>
</dbReference>
<dbReference type="PIRSF" id="PIRSF000876">
    <property type="entry name" value="RR_chemtxs_CheB"/>
    <property type="match status" value="1"/>
</dbReference>
<dbReference type="InterPro" id="IPR000673">
    <property type="entry name" value="Sig_transdc_resp-reg_Me-estase"/>
</dbReference>
<dbReference type="Gene3D" id="3.40.50.180">
    <property type="entry name" value="Methylesterase CheB, C-terminal domain"/>
    <property type="match status" value="1"/>
</dbReference>
<comment type="PTM">
    <text evidence="5">Phosphorylated by CheA. Phosphorylation of the N-terminal regulatory domain activates the methylesterase activity.</text>
</comment>
<protein>
    <recommendedName>
        <fullName evidence="5">Protein-glutamate methylesterase/protein-glutamine glutaminase</fullName>
        <ecNumber evidence="5">3.1.1.61</ecNumber>
        <ecNumber evidence="5">3.5.1.44</ecNumber>
    </recommendedName>
</protein>
<dbReference type="CDD" id="cd16432">
    <property type="entry name" value="CheB_Rec"/>
    <property type="match status" value="1"/>
</dbReference>
<keyword evidence="5 7" id="KW-0597">Phosphoprotein</keyword>
<feature type="active site" evidence="5 6">
    <location>
        <position position="148"/>
    </location>
</feature>
<dbReference type="PANTHER" id="PTHR42872">
    <property type="entry name" value="PROTEIN-GLUTAMATE METHYLESTERASE/PROTEIN-GLUTAMINE GLUTAMINASE"/>
    <property type="match status" value="1"/>
</dbReference>
<evidence type="ECO:0000256" key="3">
    <source>
        <dbReference type="ARBA" id="ARBA00022801"/>
    </source>
</evidence>
<dbReference type="NCBIfam" id="NF009206">
    <property type="entry name" value="PRK12555.1"/>
    <property type="match status" value="1"/>
</dbReference>
<dbReference type="Proteomes" id="UP000388235">
    <property type="component" value="Chromosome"/>
</dbReference>
<evidence type="ECO:0000256" key="1">
    <source>
        <dbReference type="ARBA" id="ARBA00022490"/>
    </source>
</evidence>
<dbReference type="EMBL" id="CP045871">
    <property type="protein sequence ID" value="QGG81290.1"/>
    <property type="molecule type" value="Genomic_DNA"/>
</dbReference>
<dbReference type="GO" id="GO:0000156">
    <property type="term" value="F:phosphorelay response regulator activity"/>
    <property type="evidence" value="ECO:0007669"/>
    <property type="project" value="InterPro"/>
</dbReference>
<dbReference type="GO" id="GO:0032259">
    <property type="term" value="P:methylation"/>
    <property type="evidence" value="ECO:0007669"/>
    <property type="project" value="UniProtKB-KW"/>
</dbReference>
<dbReference type="InterPro" id="IPR008248">
    <property type="entry name" value="CheB-like"/>
</dbReference>
<dbReference type="SMART" id="SM00448">
    <property type="entry name" value="REC"/>
    <property type="match status" value="1"/>
</dbReference>
<dbReference type="CDD" id="cd17541">
    <property type="entry name" value="REC_CheB-like"/>
    <property type="match status" value="1"/>
</dbReference>
<dbReference type="InterPro" id="IPR011006">
    <property type="entry name" value="CheY-like_superfamily"/>
</dbReference>
<feature type="modified residue" description="4-aspartylphosphate" evidence="5 7">
    <location>
        <position position="39"/>
    </location>
</feature>
<keyword evidence="10" id="KW-0489">Methyltransferase</keyword>
<keyword evidence="3 5" id="KW-0378">Hydrolase</keyword>
<evidence type="ECO:0000256" key="7">
    <source>
        <dbReference type="PROSITE-ProRule" id="PRU00169"/>
    </source>
</evidence>
<name>A0A5Q2QHH0_9GAMM</name>
<dbReference type="PROSITE" id="PS50122">
    <property type="entry name" value="CHEB"/>
    <property type="match status" value="1"/>
</dbReference>
<accession>A0A5Q2QHH0</accession>
<dbReference type="Pfam" id="PF00072">
    <property type="entry name" value="Response_reg"/>
    <property type="match status" value="1"/>
</dbReference>
<comment type="subcellular location">
    <subcellularLocation>
        <location evidence="5">Cytoplasm</location>
    </subcellularLocation>
</comment>
<dbReference type="InterPro" id="IPR001789">
    <property type="entry name" value="Sig_transdc_resp-reg_receiver"/>
</dbReference>
<dbReference type="EC" id="3.1.1.61" evidence="5"/>
<keyword evidence="1 5" id="KW-0963">Cytoplasm</keyword>